<dbReference type="AlphaFoldDB" id="A0A6A5ZXY2"/>
<dbReference type="RefSeq" id="XP_033518833.1">
    <property type="nucleotide sequence ID" value="XM_033664433.1"/>
</dbReference>
<dbReference type="Pfam" id="PF01593">
    <property type="entry name" value="Amino_oxidase"/>
    <property type="match status" value="1"/>
</dbReference>
<dbReference type="InterPro" id="IPR036188">
    <property type="entry name" value="FAD/NAD-bd_sf"/>
</dbReference>
<dbReference type="Gene3D" id="3.50.50.60">
    <property type="entry name" value="FAD/NAD(P)-binding domain"/>
    <property type="match status" value="1"/>
</dbReference>
<dbReference type="InterPro" id="IPR050281">
    <property type="entry name" value="Flavin_monoamine_oxidase"/>
</dbReference>
<dbReference type="GO" id="GO:0016491">
    <property type="term" value="F:oxidoreductase activity"/>
    <property type="evidence" value="ECO:0007669"/>
    <property type="project" value="UniProtKB-KW"/>
</dbReference>
<feature type="signal peptide" evidence="5">
    <location>
        <begin position="1"/>
        <end position="20"/>
    </location>
</feature>
<dbReference type="Gene3D" id="3.90.660.10">
    <property type="match status" value="1"/>
</dbReference>
<keyword evidence="4" id="KW-0285">Flavoprotein</keyword>
<evidence type="ECO:0000256" key="5">
    <source>
        <dbReference type="SAM" id="SignalP"/>
    </source>
</evidence>
<sequence length="535" mass="59709">MFSKDVLLLIAGVWPAFGLAAPTLHARDGYNSTCRKTTVAILGGGVAGVTAAHALHNQSVTDFLIVEYNSGIGGRMRNTKFGSDPNGNPYLVELGANWVSGTGTPDGPENPVWSFAKQANLTAPFSDTRSIATYNETGAVNYTYLIDEFEDAWAKFEQNAGTILTENLQDMSAKAGFFEAGWKAKQNAMRKAVEWWMWDWDAAQTPEESSLVFGITAYNLTYYQFAEENYFSVDQRGFNTWLKTQASSFLEANDTRLMFNTVVTDINYSETGVTVTNEDGSCIEADYAICTFSLGVLQNDVVTFTPELPSWKQTSLATFSMGTYTKIFLQFNETFWPTDSQFFLYAHPTTRGYYPVWQSLSIDGFLPGSNILFVTVVDEQSYRIEAQDDETTKAEVMAVLRQMLPDTDVPDPIDFMYPRWTLNPWTFGSYSNWPVGTTLEMHQNLRANVDRLYFAGEATSAEYFGFLHGAWFEGQEAGKRIAGMVTKDCENQDGGCGEYVNYEVLHGTTEREEYNATNGMGADPMFYADSGEEEA</sequence>
<dbReference type="SUPFAM" id="SSF51905">
    <property type="entry name" value="FAD/NAD(P)-binding domain"/>
    <property type="match status" value="1"/>
</dbReference>
<proteinExistence type="inferred from homology"/>
<keyword evidence="5" id="KW-0732">Signal</keyword>
<evidence type="ECO:0000256" key="3">
    <source>
        <dbReference type="PIRSR" id="PIRSR601613-1"/>
    </source>
</evidence>
<evidence type="ECO:0000256" key="1">
    <source>
        <dbReference type="ARBA" id="ARBA00001974"/>
    </source>
</evidence>
<dbReference type="PRINTS" id="PR00757">
    <property type="entry name" value="AMINEOXDASEF"/>
</dbReference>
<dbReference type="GeneID" id="54404865"/>
<accession>A0A6A5ZXY2</accession>
<dbReference type="OrthoDB" id="7777654at2759"/>
<evidence type="ECO:0000313" key="7">
    <source>
        <dbReference type="EMBL" id="KAF2124440.1"/>
    </source>
</evidence>
<name>A0A6A5ZXY2_9PLEO</name>
<keyword evidence="2 4" id="KW-0560">Oxidoreductase</keyword>
<comment type="cofactor">
    <cofactor evidence="1 4">
        <name>FAD</name>
        <dbReference type="ChEBI" id="CHEBI:57692"/>
    </cofactor>
</comment>
<dbReference type="GO" id="GO:0006598">
    <property type="term" value="P:polyamine catabolic process"/>
    <property type="evidence" value="ECO:0007669"/>
    <property type="project" value="TreeGrafter"/>
</dbReference>
<dbReference type="Proteomes" id="UP000799771">
    <property type="component" value="Unassembled WGS sequence"/>
</dbReference>
<dbReference type="PANTHER" id="PTHR10742">
    <property type="entry name" value="FLAVIN MONOAMINE OXIDASE"/>
    <property type="match status" value="1"/>
</dbReference>
<dbReference type="EC" id="1.4.3.-" evidence="4"/>
<dbReference type="PANTHER" id="PTHR10742:SF313">
    <property type="entry name" value="AMINE OXIDASE"/>
    <property type="match status" value="1"/>
</dbReference>
<reference evidence="7" key="1">
    <citation type="journal article" date="2020" name="Stud. Mycol.">
        <title>101 Dothideomycetes genomes: a test case for predicting lifestyles and emergence of pathogens.</title>
        <authorList>
            <person name="Haridas S."/>
            <person name="Albert R."/>
            <person name="Binder M."/>
            <person name="Bloem J."/>
            <person name="Labutti K."/>
            <person name="Salamov A."/>
            <person name="Andreopoulos B."/>
            <person name="Baker S."/>
            <person name="Barry K."/>
            <person name="Bills G."/>
            <person name="Bluhm B."/>
            <person name="Cannon C."/>
            <person name="Castanera R."/>
            <person name="Culley D."/>
            <person name="Daum C."/>
            <person name="Ezra D."/>
            <person name="Gonzalez J."/>
            <person name="Henrissat B."/>
            <person name="Kuo A."/>
            <person name="Liang C."/>
            <person name="Lipzen A."/>
            <person name="Lutzoni F."/>
            <person name="Magnuson J."/>
            <person name="Mondo S."/>
            <person name="Nolan M."/>
            <person name="Ohm R."/>
            <person name="Pangilinan J."/>
            <person name="Park H.-J."/>
            <person name="Ramirez L."/>
            <person name="Alfaro M."/>
            <person name="Sun H."/>
            <person name="Tritt A."/>
            <person name="Yoshinaga Y."/>
            <person name="Zwiers L.-H."/>
            <person name="Turgeon B."/>
            <person name="Goodwin S."/>
            <person name="Spatafora J."/>
            <person name="Crous P."/>
            <person name="Grigoriev I."/>
        </authorList>
    </citation>
    <scope>NUCLEOTIDE SEQUENCE</scope>
    <source>
        <strain evidence="7">CBS 119687</strain>
    </source>
</reference>
<protein>
    <recommendedName>
        <fullName evidence="4">Amine oxidase</fullName>
        <ecNumber evidence="4">1.4.3.-</ecNumber>
    </recommendedName>
</protein>
<dbReference type="EMBL" id="ML977519">
    <property type="protein sequence ID" value="KAF2124440.1"/>
    <property type="molecule type" value="Genomic_DNA"/>
</dbReference>
<keyword evidence="8" id="KW-1185">Reference proteome</keyword>
<evidence type="ECO:0000256" key="2">
    <source>
        <dbReference type="ARBA" id="ARBA00023002"/>
    </source>
</evidence>
<dbReference type="InterPro" id="IPR001613">
    <property type="entry name" value="Flavin_amine_oxidase"/>
</dbReference>
<keyword evidence="4" id="KW-0274">FAD</keyword>
<evidence type="ECO:0000256" key="4">
    <source>
        <dbReference type="RuleBase" id="RU362067"/>
    </source>
</evidence>
<feature type="binding site" evidence="3">
    <location>
        <position position="263"/>
    </location>
    <ligand>
        <name>FAD</name>
        <dbReference type="ChEBI" id="CHEBI:57692"/>
    </ligand>
</feature>
<dbReference type="SUPFAM" id="SSF54373">
    <property type="entry name" value="FAD-linked reductases, C-terminal domain"/>
    <property type="match status" value="1"/>
</dbReference>
<feature type="domain" description="Amine oxidase" evidence="6">
    <location>
        <begin position="46"/>
        <end position="481"/>
    </location>
</feature>
<gene>
    <name evidence="7" type="ORF">P153DRAFT_302129</name>
</gene>
<evidence type="ECO:0000313" key="8">
    <source>
        <dbReference type="Proteomes" id="UP000799771"/>
    </source>
</evidence>
<comment type="similarity">
    <text evidence="4">Belongs to the flavin monoamine oxidase family.</text>
</comment>
<organism evidence="7 8">
    <name type="scientific">Dothidotthia symphoricarpi CBS 119687</name>
    <dbReference type="NCBI Taxonomy" id="1392245"/>
    <lineage>
        <taxon>Eukaryota</taxon>
        <taxon>Fungi</taxon>
        <taxon>Dikarya</taxon>
        <taxon>Ascomycota</taxon>
        <taxon>Pezizomycotina</taxon>
        <taxon>Dothideomycetes</taxon>
        <taxon>Pleosporomycetidae</taxon>
        <taxon>Pleosporales</taxon>
        <taxon>Dothidotthiaceae</taxon>
        <taxon>Dothidotthia</taxon>
    </lineage>
</organism>
<dbReference type="InterPro" id="IPR002937">
    <property type="entry name" value="Amino_oxidase"/>
</dbReference>
<feature type="chain" id="PRO_5025402983" description="Amine oxidase" evidence="5">
    <location>
        <begin position="21"/>
        <end position="535"/>
    </location>
</feature>
<evidence type="ECO:0000259" key="6">
    <source>
        <dbReference type="Pfam" id="PF01593"/>
    </source>
</evidence>